<dbReference type="AlphaFoldDB" id="A0A974RXC0"/>
<name>A0A974RXC0_9GAMM</name>
<organism evidence="2 3">
    <name type="scientific">Entomomonas asaccharolytica</name>
    <dbReference type="NCBI Taxonomy" id="2785331"/>
    <lineage>
        <taxon>Bacteria</taxon>
        <taxon>Pseudomonadati</taxon>
        <taxon>Pseudomonadota</taxon>
        <taxon>Gammaproteobacteria</taxon>
        <taxon>Pseudomonadales</taxon>
        <taxon>Pseudomonadaceae</taxon>
        <taxon>Entomomonas</taxon>
    </lineage>
</organism>
<keyword evidence="3" id="KW-1185">Reference proteome</keyword>
<dbReference type="SUPFAM" id="SSF55136">
    <property type="entry name" value="Probable bacterial effector-binding domain"/>
    <property type="match status" value="1"/>
</dbReference>
<dbReference type="InterPro" id="IPR029441">
    <property type="entry name" value="Cass2"/>
</dbReference>
<evidence type="ECO:0000313" key="3">
    <source>
        <dbReference type="Proteomes" id="UP000595278"/>
    </source>
</evidence>
<dbReference type="InterPro" id="IPR010499">
    <property type="entry name" value="AraC_E-bd"/>
</dbReference>
<evidence type="ECO:0000259" key="1">
    <source>
        <dbReference type="SMART" id="SM00871"/>
    </source>
</evidence>
<dbReference type="EMBL" id="CP067393">
    <property type="protein sequence ID" value="QQP84679.1"/>
    <property type="molecule type" value="Genomic_DNA"/>
</dbReference>
<dbReference type="InterPro" id="IPR011256">
    <property type="entry name" value="Reg_factor_effector_dom_sf"/>
</dbReference>
<dbReference type="SMART" id="SM00871">
    <property type="entry name" value="AraC_E_bind"/>
    <property type="match status" value="1"/>
</dbReference>
<feature type="domain" description="AraC effector-binding" evidence="1">
    <location>
        <begin position="3"/>
        <end position="156"/>
    </location>
</feature>
<dbReference type="Gene3D" id="3.20.80.10">
    <property type="entry name" value="Regulatory factor, effector binding domain"/>
    <property type="match status" value="1"/>
</dbReference>
<sequence length="159" mass="18022">MSFQFTVVELPEIQVAGITVDTDMEKAMIDCPALWHTFAPRICSELADCVEISKTGDSYGISKMIDENRFTYWAAVQITQINTLPADFKTMTIPAGLYVKAQVPNLDMLGEALTAMYMQWPQSQTEYQLDMQGVSLERYEHNWQPNDPLEIFAAVIKQS</sequence>
<dbReference type="KEGG" id="eaz:JHT90_09685"/>
<accession>A0A974RXC0</accession>
<gene>
    <name evidence="2" type="ORF">JHT90_09685</name>
</gene>
<evidence type="ECO:0000313" key="2">
    <source>
        <dbReference type="EMBL" id="QQP84679.1"/>
    </source>
</evidence>
<protein>
    <submittedName>
        <fullName evidence="2">GyrI-like domain-containing protein</fullName>
    </submittedName>
</protein>
<dbReference type="Pfam" id="PF14526">
    <property type="entry name" value="Cass2"/>
    <property type="match status" value="1"/>
</dbReference>
<reference evidence="2 3" key="1">
    <citation type="submission" date="2021-01" db="EMBL/GenBank/DDBJ databases">
        <title>Entomomonas sp. F2A isolated from a house cricket (Acheta domesticus).</title>
        <authorList>
            <person name="Spergser J."/>
            <person name="Busse H.-J."/>
        </authorList>
    </citation>
    <scope>NUCLEOTIDE SEQUENCE [LARGE SCALE GENOMIC DNA]</scope>
    <source>
        <strain evidence="2 3">F2A</strain>
    </source>
</reference>
<dbReference type="Proteomes" id="UP000595278">
    <property type="component" value="Chromosome"/>
</dbReference>
<proteinExistence type="predicted"/>
<dbReference type="RefSeq" id="WP_201090576.1">
    <property type="nucleotide sequence ID" value="NZ_CP067393.1"/>
</dbReference>